<evidence type="ECO:0000313" key="4">
    <source>
        <dbReference type="Proteomes" id="UP000703590"/>
    </source>
</evidence>
<dbReference type="InterPro" id="IPR041682">
    <property type="entry name" value="AAA_14"/>
</dbReference>
<dbReference type="RefSeq" id="WP_205458017.1">
    <property type="nucleotide sequence ID" value="NZ_JAFHKK010000003.1"/>
</dbReference>
<dbReference type="EMBL" id="JAFHKK010000003">
    <property type="protein sequence ID" value="MBN2963574.1"/>
    <property type="molecule type" value="Genomic_DNA"/>
</dbReference>
<dbReference type="Pfam" id="PF13635">
    <property type="entry name" value="DUF4143"/>
    <property type="match status" value="1"/>
</dbReference>
<comment type="caution">
    <text evidence="3">The sequence shown here is derived from an EMBL/GenBank/DDBJ whole genome shotgun (WGS) entry which is preliminary data.</text>
</comment>
<evidence type="ECO:0000259" key="2">
    <source>
        <dbReference type="Pfam" id="PF13635"/>
    </source>
</evidence>
<reference evidence="3" key="1">
    <citation type="submission" date="2021-02" db="EMBL/GenBank/DDBJ databases">
        <title>Sulfurospirillum tamanensis sp. nov.</title>
        <authorList>
            <person name="Frolova A."/>
            <person name="Merkel A."/>
            <person name="Slobodkin A."/>
        </authorList>
    </citation>
    <scope>NUCLEOTIDE SEQUENCE</scope>
    <source>
        <strain evidence="3">T05b</strain>
    </source>
</reference>
<dbReference type="PANTHER" id="PTHR33295:SF8">
    <property type="entry name" value="AAA+ ATPASE DOMAIN-CONTAINING PROTEIN"/>
    <property type="match status" value="1"/>
</dbReference>
<protein>
    <submittedName>
        <fullName evidence="3">ATP-binding protein</fullName>
    </submittedName>
</protein>
<feature type="domain" description="AAA" evidence="1">
    <location>
        <begin position="35"/>
        <end position="169"/>
    </location>
</feature>
<dbReference type="Pfam" id="PF13173">
    <property type="entry name" value="AAA_14"/>
    <property type="match status" value="1"/>
</dbReference>
<sequence>MNNVIISQNKHWEHGYKNLYDRDVFQKLLTNLQTKHIQVLQGIRRSGKSSLFKLLINHLSQTIDPQEILYINLDDPFFTKYSNDPTSFYEILQAAKKLTQKEIRYLFLDEVQAIEGWEKYVKSVYDSGEFKKIFITGSNSSLLNGAFATLLTGRYISTKVYPLSFHEILHINGITSFLELNKHLPKVLKLVDDMMLYGSFVEVYGLQDELKREVLSSYYETILLKDCVANNQIRDIKGFKELSFYLLSNLTSLYSYASLAKAVTLNDKSIKEYIQALEDCYLFRELKLFSYSLKEQMNNKKKLYLCDNGFMNLGYSFSANHGKLLENLVFSELQKHGLEIYFYNKESECDFVVKKEEKTIALQVCYELNDQNKTRELNGIKKLPFDVQEKYIITYNQKETIDDIKVVSFWEYFYT</sequence>
<dbReference type="Proteomes" id="UP000703590">
    <property type="component" value="Unassembled WGS sequence"/>
</dbReference>
<dbReference type="SUPFAM" id="SSF52540">
    <property type="entry name" value="P-loop containing nucleoside triphosphate hydrolases"/>
    <property type="match status" value="1"/>
</dbReference>
<keyword evidence="4" id="KW-1185">Reference proteome</keyword>
<feature type="domain" description="DUF4143" evidence="2">
    <location>
        <begin position="226"/>
        <end position="366"/>
    </location>
</feature>
<dbReference type="Gene3D" id="3.40.50.300">
    <property type="entry name" value="P-loop containing nucleotide triphosphate hydrolases"/>
    <property type="match status" value="1"/>
</dbReference>
<evidence type="ECO:0000313" key="3">
    <source>
        <dbReference type="EMBL" id="MBN2963574.1"/>
    </source>
</evidence>
<proteinExistence type="predicted"/>
<organism evidence="3 4">
    <name type="scientific">Sulfurospirillum tamanense</name>
    <dbReference type="NCBI Taxonomy" id="2813362"/>
    <lineage>
        <taxon>Bacteria</taxon>
        <taxon>Pseudomonadati</taxon>
        <taxon>Campylobacterota</taxon>
        <taxon>Epsilonproteobacteria</taxon>
        <taxon>Campylobacterales</taxon>
        <taxon>Sulfurospirillaceae</taxon>
        <taxon>Sulfurospirillum</taxon>
    </lineage>
</organism>
<keyword evidence="3" id="KW-0067">ATP-binding</keyword>
<reference evidence="3" key="2">
    <citation type="submission" date="2021-02" db="EMBL/GenBank/DDBJ databases">
        <authorList>
            <person name="Merkel A.Y."/>
        </authorList>
    </citation>
    <scope>NUCLEOTIDE SEQUENCE</scope>
    <source>
        <strain evidence="3">T05b</strain>
    </source>
</reference>
<evidence type="ECO:0000259" key="1">
    <source>
        <dbReference type="Pfam" id="PF13173"/>
    </source>
</evidence>
<dbReference type="PANTHER" id="PTHR33295">
    <property type="entry name" value="ATPASE"/>
    <property type="match status" value="1"/>
</dbReference>
<name>A0ABS2WPK0_9BACT</name>
<keyword evidence="3" id="KW-0547">Nucleotide-binding</keyword>
<dbReference type="GO" id="GO:0005524">
    <property type="term" value="F:ATP binding"/>
    <property type="evidence" value="ECO:0007669"/>
    <property type="project" value="UniProtKB-KW"/>
</dbReference>
<accession>A0ABS2WPK0</accession>
<dbReference type="InterPro" id="IPR027417">
    <property type="entry name" value="P-loop_NTPase"/>
</dbReference>
<dbReference type="InterPro" id="IPR025420">
    <property type="entry name" value="DUF4143"/>
</dbReference>
<gene>
    <name evidence="3" type="ORF">JWV37_02180</name>
</gene>